<dbReference type="GO" id="GO:0007399">
    <property type="term" value="P:nervous system development"/>
    <property type="evidence" value="ECO:0007669"/>
    <property type="project" value="UniProtKB-KW"/>
</dbReference>
<evidence type="ECO:0000313" key="15">
    <source>
        <dbReference type="Ensembl" id="ENSSAUP00010015548.1"/>
    </source>
</evidence>
<keyword evidence="8 12" id="KW-0238">DNA-binding</keyword>
<keyword evidence="5" id="KW-0156">Chromatin regulator</keyword>
<keyword evidence="9 12" id="KW-0539">Nucleus</keyword>
<evidence type="ECO:0000313" key="16">
    <source>
        <dbReference type="Proteomes" id="UP000472265"/>
    </source>
</evidence>
<dbReference type="GO" id="GO:0031492">
    <property type="term" value="F:nucleosomal DNA binding"/>
    <property type="evidence" value="ECO:0007669"/>
    <property type="project" value="TreeGrafter"/>
</dbReference>
<evidence type="ECO:0000256" key="8">
    <source>
        <dbReference type="ARBA" id="ARBA00023125"/>
    </source>
</evidence>
<keyword evidence="4" id="KW-0832">Ubl conjugation</keyword>
<keyword evidence="1" id="KW-0488">Methylation</keyword>
<dbReference type="SUPFAM" id="SSF47095">
    <property type="entry name" value="HMG-box"/>
    <property type="match status" value="1"/>
</dbReference>
<evidence type="ECO:0000256" key="7">
    <source>
        <dbReference type="ARBA" id="ARBA00023054"/>
    </source>
</evidence>
<feature type="compositionally biased region" description="Pro residues" evidence="13">
    <location>
        <begin position="435"/>
        <end position="452"/>
    </location>
</feature>
<evidence type="ECO:0000256" key="2">
    <source>
        <dbReference type="ARBA" id="ARBA00022499"/>
    </source>
</evidence>
<evidence type="ECO:0000256" key="5">
    <source>
        <dbReference type="ARBA" id="ARBA00022853"/>
    </source>
</evidence>
<dbReference type="Gene3D" id="1.10.30.10">
    <property type="entry name" value="High mobility group box domain"/>
    <property type="match status" value="1"/>
</dbReference>
<dbReference type="PANTHER" id="PTHR46232:SF1">
    <property type="entry name" value="SWI_SNF-RELATED MATRIX-ASSOCIATED ACTIN-DEPENDENT REGULATOR OF CHROMATIN SUBFAMILY E MEMBER 1"/>
    <property type="match status" value="1"/>
</dbReference>
<evidence type="ECO:0000259" key="14">
    <source>
        <dbReference type="PROSITE" id="PS50118"/>
    </source>
</evidence>
<evidence type="ECO:0000256" key="3">
    <source>
        <dbReference type="ARBA" id="ARBA00022553"/>
    </source>
</evidence>
<evidence type="ECO:0000256" key="13">
    <source>
        <dbReference type="SAM" id="MobiDB-lite"/>
    </source>
</evidence>
<organism evidence="15 16">
    <name type="scientific">Sparus aurata</name>
    <name type="common">Gilthead sea bream</name>
    <dbReference type="NCBI Taxonomy" id="8175"/>
    <lineage>
        <taxon>Eukaryota</taxon>
        <taxon>Metazoa</taxon>
        <taxon>Chordata</taxon>
        <taxon>Craniata</taxon>
        <taxon>Vertebrata</taxon>
        <taxon>Euteleostomi</taxon>
        <taxon>Actinopterygii</taxon>
        <taxon>Neopterygii</taxon>
        <taxon>Teleostei</taxon>
        <taxon>Neoteleostei</taxon>
        <taxon>Acanthomorphata</taxon>
        <taxon>Eupercaria</taxon>
        <taxon>Spariformes</taxon>
        <taxon>Sparidae</taxon>
        <taxon>Sparus</taxon>
    </lineage>
</organism>
<gene>
    <name evidence="15" type="primary">SMARCE1</name>
    <name evidence="15" type="synonym">LOC115576277</name>
</gene>
<dbReference type="Pfam" id="PF00505">
    <property type="entry name" value="HMG_box"/>
    <property type="match status" value="1"/>
</dbReference>
<accession>A0A671UNQ3</accession>
<dbReference type="InterPro" id="IPR009071">
    <property type="entry name" value="HMG_box_dom"/>
</dbReference>
<reference evidence="15" key="1">
    <citation type="submission" date="2021-04" db="EMBL/GenBank/DDBJ databases">
        <authorList>
            <consortium name="Wellcome Sanger Institute Data Sharing"/>
        </authorList>
    </citation>
    <scope>NUCLEOTIDE SEQUENCE [LARGE SCALE GENOMIC DNA]</scope>
</reference>
<feature type="compositionally biased region" description="Low complexity" evidence="13">
    <location>
        <begin position="381"/>
        <end position="434"/>
    </location>
</feature>
<sequence length="463" mass="50654">MPSTPGFVGYNPYSHLAYNNLRLGGSSGGSSRNSSGITVPKPPKPPDKPLMPYMRYSRKVSRKVWDQVKASNPDLKLWEIGKIIGGMWRDLTDEEKQDYLNEYEAEKIEYNDSLKAYHNSPAYLAYVNAKNRAEAAMEEESRQRQSRMDKGEPYMSIQPAEDPDDYDDGFSVKHTAAARFQRNHRLISDILSEIVVPDVRSVVTTARMQVLKRQVQSLMVHQRKLEAELLQIEDRHQDKKRRFLETTDSFNTELKRLCSQKVEVDMEKLAAEMAAAEEAARRRAEEREREAAEQAEKAAQQAQQQQEAAANKAAELSSANASSTANTTSGTNEEDKPTPMETDEAMPAESSSDPQTAPPPPSDRPSSGSDKATPPPEPPRESSTPSSSAPSDDSSSSSSMPPPSSDSTPSAAAPDLPAAPEANSSATNPNVAAAPLPPPASEDTAPPPPPLLSPSQSSQQYDM</sequence>
<feature type="compositionally biased region" description="Low complexity" evidence="13">
    <location>
        <begin position="24"/>
        <end position="36"/>
    </location>
</feature>
<evidence type="ECO:0000256" key="12">
    <source>
        <dbReference type="PROSITE-ProRule" id="PRU00267"/>
    </source>
</evidence>
<keyword evidence="16" id="KW-1185">Reference proteome</keyword>
<keyword evidence="7" id="KW-0175">Coiled coil</keyword>
<feature type="compositionally biased region" description="Basic and acidic residues" evidence="13">
    <location>
        <begin position="278"/>
        <end position="296"/>
    </location>
</feature>
<dbReference type="GO" id="GO:0003160">
    <property type="term" value="P:endocardium morphogenesis"/>
    <property type="evidence" value="ECO:0007669"/>
    <property type="project" value="Ensembl"/>
</dbReference>
<feature type="compositionally biased region" description="Polar residues" evidence="13">
    <location>
        <begin position="322"/>
        <end position="331"/>
    </location>
</feature>
<evidence type="ECO:0000256" key="9">
    <source>
        <dbReference type="ARBA" id="ARBA00023242"/>
    </source>
</evidence>
<dbReference type="InParanoid" id="A0A671UNQ3"/>
<dbReference type="InterPro" id="IPR036910">
    <property type="entry name" value="HMG_box_dom_sf"/>
</dbReference>
<dbReference type="AlphaFoldDB" id="A0A671UNQ3"/>
<dbReference type="SMART" id="SM00398">
    <property type="entry name" value="HMG"/>
    <property type="match status" value="1"/>
</dbReference>
<feature type="region of interest" description="Disordered" evidence="13">
    <location>
        <begin position="277"/>
        <end position="463"/>
    </location>
</feature>
<protein>
    <recommendedName>
        <fullName evidence="10">SWI/SNF-related matrix-associated actin-dependent regulator of chromatin subfamily E member 1</fullName>
    </recommendedName>
    <alternativeName>
        <fullName evidence="11">BRG1-associated factor 57</fullName>
    </alternativeName>
</protein>
<dbReference type="Ensembl" id="ENSSAUT00010016485.1">
    <property type="protein sequence ID" value="ENSSAUP00010015548.1"/>
    <property type="gene ID" value="ENSSAUG00010007158.1"/>
</dbReference>
<dbReference type="CDD" id="cd21983">
    <property type="entry name" value="HMG-box_SMARCE1"/>
    <property type="match status" value="1"/>
</dbReference>
<keyword evidence="3" id="KW-0597">Phosphoprotein</keyword>
<reference evidence="15" key="3">
    <citation type="submission" date="2025-09" db="UniProtKB">
        <authorList>
            <consortium name="Ensembl"/>
        </authorList>
    </citation>
    <scope>IDENTIFICATION</scope>
</reference>
<feature type="DNA-binding region" description="HMG box" evidence="12">
    <location>
        <begin position="46"/>
        <end position="118"/>
    </location>
</feature>
<dbReference type="PANTHER" id="PTHR46232">
    <property type="entry name" value="SMARCE1 REGULATOR OF CHROMATIN"/>
    <property type="match status" value="1"/>
</dbReference>
<dbReference type="GeneTree" id="ENSGT00390000003628"/>
<dbReference type="GO" id="GO:0016922">
    <property type="term" value="F:nuclear receptor binding"/>
    <property type="evidence" value="ECO:0007669"/>
    <property type="project" value="TreeGrafter"/>
</dbReference>
<name>A0A671UNQ3_SPAAU</name>
<dbReference type="GO" id="GO:0045892">
    <property type="term" value="P:negative regulation of DNA-templated transcription"/>
    <property type="evidence" value="ECO:0007669"/>
    <property type="project" value="TreeGrafter"/>
</dbReference>
<dbReference type="Proteomes" id="UP000472265">
    <property type="component" value="Chromosome 23"/>
</dbReference>
<evidence type="ECO:0000256" key="4">
    <source>
        <dbReference type="ARBA" id="ARBA00022843"/>
    </source>
</evidence>
<dbReference type="PROSITE" id="PS50118">
    <property type="entry name" value="HMG_BOX_2"/>
    <property type="match status" value="1"/>
</dbReference>
<feature type="compositionally biased region" description="Low complexity" evidence="13">
    <location>
        <begin position="453"/>
        <end position="463"/>
    </location>
</feature>
<reference evidence="15" key="2">
    <citation type="submission" date="2025-08" db="UniProtKB">
        <authorList>
            <consortium name="Ensembl"/>
        </authorList>
    </citation>
    <scope>IDENTIFICATION</scope>
</reference>
<feature type="domain" description="HMG box" evidence="14">
    <location>
        <begin position="46"/>
        <end position="118"/>
    </location>
</feature>
<dbReference type="GO" id="GO:0006325">
    <property type="term" value="P:chromatin organization"/>
    <property type="evidence" value="ECO:0007669"/>
    <property type="project" value="UniProtKB-KW"/>
</dbReference>
<dbReference type="FunFam" id="1.10.30.10:FF:000011">
    <property type="entry name" value="Putative SWI/SNF-related matrix-associated actin-dependent regulator of chromatin subfamily E member 1"/>
    <property type="match status" value="1"/>
</dbReference>
<evidence type="ECO:0000256" key="11">
    <source>
        <dbReference type="ARBA" id="ARBA00079499"/>
    </source>
</evidence>
<keyword evidence="6" id="KW-0524">Neurogenesis</keyword>
<feature type="region of interest" description="Disordered" evidence="13">
    <location>
        <begin position="24"/>
        <end position="50"/>
    </location>
</feature>
<proteinExistence type="predicted"/>
<evidence type="ECO:0000256" key="10">
    <source>
        <dbReference type="ARBA" id="ARBA00067740"/>
    </source>
</evidence>
<dbReference type="GO" id="GO:0016514">
    <property type="term" value="C:SWI/SNF complex"/>
    <property type="evidence" value="ECO:0007669"/>
    <property type="project" value="TreeGrafter"/>
</dbReference>
<evidence type="ECO:0000256" key="1">
    <source>
        <dbReference type="ARBA" id="ARBA00022481"/>
    </source>
</evidence>
<keyword evidence="2" id="KW-1017">Isopeptide bond</keyword>
<evidence type="ECO:0000256" key="6">
    <source>
        <dbReference type="ARBA" id="ARBA00022902"/>
    </source>
</evidence>
<feature type="compositionally biased region" description="Low complexity" evidence="13">
    <location>
        <begin position="297"/>
        <end position="321"/>
    </location>
</feature>